<dbReference type="Proteomes" id="UP000541444">
    <property type="component" value="Unassembled WGS sequence"/>
</dbReference>
<dbReference type="InterPro" id="IPR040256">
    <property type="entry name" value="At4g02000-like"/>
</dbReference>
<feature type="compositionally biased region" description="Polar residues" evidence="1">
    <location>
        <begin position="288"/>
        <end position="297"/>
    </location>
</feature>
<comment type="caution">
    <text evidence="3">The sequence shown here is derived from an EMBL/GenBank/DDBJ whole genome shotgun (WGS) entry which is preliminary data.</text>
</comment>
<feature type="region of interest" description="Disordered" evidence="1">
    <location>
        <begin position="728"/>
        <end position="827"/>
    </location>
</feature>
<dbReference type="InterPro" id="IPR025558">
    <property type="entry name" value="DUF4283"/>
</dbReference>
<feature type="compositionally biased region" description="Basic and acidic residues" evidence="1">
    <location>
        <begin position="233"/>
        <end position="252"/>
    </location>
</feature>
<organism evidence="3 4">
    <name type="scientific">Kingdonia uniflora</name>
    <dbReference type="NCBI Taxonomy" id="39325"/>
    <lineage>
        <taxon>Eukaryota</taxon>
        <taxon>Viridiplantae</taxon>
        <taxon>Streptophyta</taxon>
        <taxon>Embryophyta</taxon>
        <taxon>Tracheophyta</taxon>
        <taxon>Spermatophyta</taxon>
        <taxon>Magnoliopsida</taxon>
        <taxon>Ranunculales</taxon>
        <taxon>Circaeasteraceae</taxon>
        <taxon>Kingdonia</taxon>
    </lineage>
</organism>
<evidence type="ECO:0000256" key="1">
    <source>
        <dbReference type="SAM" id="MobiDB-lite"/>
    </source>
</evidence>
<dbReference type="PANTHER" id="PTHR31286">
    <property type="entry name" value="GLYCINE-RICH CELL WALL STRUCTURAL PROTEIN 1.8-LIKE"/>
    <property type="match status" value="1"/>
</dbReference>
<dbReference type="OrthoDB" id="998627at2759"/>
<dbReference type="AlphaFoldDB" id="A0A7J7L9I2"/>
<feature type="region of interest" description="Disordered" evidence="1">
    <location>
        <begin position="1"/>
        <end position="35"/>
    </location>
</feature>
<feature type="region of interest" description="Disordered" evidence="1">
    <location>
        <begin position="197"/>
        <end position="258"/>
    </location>
</feature>
<evidence type="ECO:0000259" key="2">
    <source>
        <dbReference type="Pfam" id="PF14111"/>
    </source>
</evidence>
<feature type="compositionally biased region" description="Low complexity" evidence="1">
    <location>
        <begin position="728"/>
        <end position="737"/>
    </location>
</feature>
<feature type="compositionally biased region" description="Polar residues" evidence="1">
    <location>
        <begin position="763"/>
        <end position="772"/>
    </location>
</feature>
<dbReference type="PANTHER" id="PTHR31286:SF180">
    <property type="entry name" value="OS10G0362600 PROTEIN"/>
    <property type="match status" value="1"/>
</dbReference>
<dbReference type="EMBL" id="JACGCM010002501">
    <property type="protein sequence ID" value="KAF6139263.1"/>
    <property type="molecule type" value="Genomic_DNA"/>
</dbReference>
<gene>
    <name evidence="3" type="ORF">GIB67_021473</name>
</gene>
<feature type="compositionally biased region" description="Basic and acidic residues" evidence="1">
    <location>
        <begin position="340"/>
        <end position="353"/>
    </location>
</feature>
<reference evidence="3 4" key="1">
    <citation type="journal article" date="2020" name="IScience">
        <title>Genome Sequencing of the Endangered Kingdonia uniflora (Circaeasteraceae, Ranunculales) Reveals Potential Mechanisms of Evolutionary Specialization.</title>
        <authorList>
            <person name="Sun Y."/>
            <person name="Deng T."/>
            <person name="Zhang A."/>
            <person name="Moore M.J."/>
            <person name="Landis J.B."/>
            <person name="Lin N."/>
            <person name="Zhang H."/>
            <person name="Zhang X."/>
            <person name="Huang J."/>
            <person name="Zhang X."/>
            <person name="Sun H."/>
            <person name="Wang H."/>
        </authorList>
    </citation>
    <scope>NUCLEOTIDE SEQUENCE [LARGE SCALE GENOMIC DNA]</scope>
    <source>
        <strain evidence="3">TB1705</strain>
        <tissue evidence="3">Leaf</tissue>
    </source>
</reference>
<feature type="region of interest" description="Disordered" evidence="1">
    <location>
        <begin position="869"/>
        <end position="893"/>
    </location>
</feature>
<keyword evidence="4" id="KW-1185">Reference proteome</keyword>
<feature type="domain" description="DUF4283" evidence="2">
    <location>
        <begin position="460"/>
        <end position="535"/>
    </location>
</feature>
<feature type="compositionally biased region" description="Polar residues" evidence="1">
    <location>
        <begin position="384"/>
        <end position="394"/>
    </location>
</feature>
<evidence type="ECO:0000313" key="3">
    <source>
        <dbReference type="EMBL" id="KAF6139263.1"/>
    </source>
</evidence>
<name>A0A7J7L9I2_9MAGN</name>
<feature type="compositionally biased region" description="Polar residues" evidence="1">
    <location>
        <begin position="312"/>
        <end position="338"/>
    </location>
</feature>
<protein>
    <recommendedName>
        <fullName evidence="2">DUF4283 domain-containing protein</fullName>
    </recommendedName>
</protein>
<proteinExistence type="predicted"/>
<sequence length="893" mass="96786">MAAGHGSHHPPVLRPPPVSHLQPRTPPLLQQTSPSSEKFPYALNALALIAAAPTKFSSSFSQPSSPLPCPSSLKTKKTIRDLSLLELHEIISQSDNTQKDTRSSDELVVLKILYDKKISSLDEKERVLFLEFVSKPKQQPGRVKRRHSTFKDQQQALRDQALVGTDADEIEIEFNGEGGSQGVDANVVDNAEDYGIGGSKGVVNGDESSGPELYGSGLRDNIYGEVVGGVTHGSDEDTVHKAHVPGDSRENTPHYTAHNDLTDCSANLFSESGLEEALELSANKALSTIEPSSNDPQPSLDPPETQQKSDHAISNQNSNGASSPKTGDGNTSKNNGEDISNEKNKDGISKSKQFDASSSNTASNQSSQNTSGNNTGNPKGGAASSLTLNPSLESIPNDFPPLSTGSRSLPFVPSLNWAQLLGNAPKVRGKSKLCYTPPVLVEGALRAKIKSADFEDKIRECETYVVGYFVGKRFDFNFVKEVVSKAWGTKADFEMQLQNNNLFLFKFTNDEDREKVLELGSQHIANRLFVIRPWCLNIEKEITNLRIIPIWVILRKIPNYLWNPEGIGLIASVIGVPICLDRATEEKTRLNYARVCVEINYESELPYIVPFDVDDGEVAHIEAEYAWLPPKCLDCGVFGHSTLKCEARVSGGTEPTHKTGFVQKVWKPVEGKGAKAKLSSEVDGWSVPKTKKTTKNVAMPCCNGTELAVSNGTFDCLNDDSIEEAGVTTTPATTQATVDSSKDNQGSGKDEGEQITAGEVKTSGISKPTNRTNKSKGGGVVTQGRTTTSNNGVNKKGSKPTQQQHQNQSGDRHSVANIAGGGKSGTNNVTMQANQHLQYPARALPNHSASNRVRNNESVREIALKHAQMEQKRREKERTAEVAAQPGTNPNFV</sequence>
<evidence type="ECO:0000313" key="4">
    <source>
        <dbReference type="Proteomes" id="UP000541444"/>
    </source>
</evidence>
<feature type="compositionally biased region" description="Low complexity" evidence="1">
    <location>
        <begin position="356"/>
        <end position="377"/>
    </location>
</feature>
<accession>A0A7J7L9I2</accession>
<feature type="compositionally biased region" description="Polar residues" evidence="1">
    <location>
        <begin position="789"/>
        <end position="809"/>
    </location>
</feature>
<feature type="region of interest" description="Disordered" evidence="1">
    <location>
        <begin position="288"/>
        <end position="400"/>
    </location>
</feature>
<feature type="compositionally biased region" description="Basic and acidic residues" evidence="1">
    <location>
        <begin position="869"/>
        <end position="880"/>
    </location>
</feature>
<dbReference type="Pfam" id="PF14111">
    <property type="entry name" value="DUF4283"/>
    <property type="match status" value="1"/>
</dbReference>